<proteinExistence type="predicted"/>
<evidence type="ECO:0000313" key="2">
    <source>
        <dbReference type="EMBL" id="MEK0083387.1"/>
    </source>
</evidence>
<dbReference type="InterPro" id="IPR001387">
    <property type="entry name" value="Cro/C1-type_HTH"/>
</dbReference>
<accession>A0ABU8XTU2</accession>
<dbReference type="Pfam" id="PF01381">
    <property type="entry name" value="HTH_3"/>
    <property type="match status" value="1"/>
</dbReference>
<keyword evidence="3" id="KW-1185">Reference proteome</keyword>
<evidence type="ECO:0000313" key="3">
    <source>
        <dbReference type="Proteomes" id="UP001375743"/>
    </source>
</evidence>
<protein>
    <submittedName>
        <fullName evidence="2">Helix-turn-helix transcriptional regulator</fullName>
    </submittedName>
</protein>
<gene>
    <name evidence="2" type="ORF">U1T56_09510</name>
</gene>
<organism evidence="2 3">
    <name type="scientific">Benzoatithermus flavus</name>
    <dbReference type="NCBI Taxonomy" id="3108223"/>
    <lineage>
        <taxon>Bacteria</taxon>
        <taxon>Pseudomonadati</taxon>
        <taxon>Pseudomonadota</taxon>
        <taxon>Alphaproteobacteria</taxon>
        <taxon>Geminicoccales</taxon>
        <taxon>Geminicoccaceae</taxon>
        <taxon>Benzoatithermus</taxon>
    </lineage>
</organism>
<reference evidence="2 3" key="1">
    <citation type="submission" date="2024-01" db="EMBL/GenBank/DDBJ databases">
        <title>Multi-omics insights into the function and evolution of sodium benzoate biodegradation pathways in Benzoatithermus flavus gen. nov., sp. nov. from hot spring.</title>
        <authorList>
            <person name="Hu C.-J."/>
            <person name="Li W.-J."/>
        </authorList>
    </citation>
    <scope>NUCLEOTIDE SEQUENCE [LARGE SCALE GENOMIC DNA]</scope>
    <source>
        <strain evidence="2 3">SYSU G07066</strain>
    </source>
</reference>
<dbReference type="RefSeq" id="WP_418159239.1">
    <property type="nucleotide sequence ID" value="NZ_JBBLZC010000008.1"/>
</dbReference>
<dbReference type="EMBL" id="JBBLZC010000008">
    <property type="protein sequence ID" value="MEK0083387.1"/>
    <property type="molecule type" value="Genomic_DNA"/>
</dbReference>
<dbReference type="Proteomes" id="UP001375743">
    <property type="component" value="Unassembled WGS sequence"/>
</dbReference>
<dbReference type="Gene3D" id="1.10.260.40">
    <property type="entry name" value="lambda repressor-like DNA-binding domains"/>
    <property type="match status" value="1"/>
</dbReference>
<dbReference type="InterPro" id="IPR010982">
    <property type="entry name" value="Lambda_DNA-bd_dom_sf"/>
</dbReference>
<evidence type="ECO:0000259" key="1">
    <source>
        <dbReference type="PROSITE" id="PS50943"/>
    </source>
</evidence>
<comment type="caution">
    <text evidence="2">The sequence shown here is derived from an EMBL/GenBank/DDBJ whole genome shotgun (WGS) entry which is preliminary data.</text>
</comment>
<dbReference type="SUPFAM" id="SSF47413">
    <property type="entry name" value="lambda repressor-like DNA-binding domains"/>
    <property type="match status" value="1"/>
</dbReference>
<sequence>MATASLKAKVGPGRSRAQDIDRYVGARMRERRIMLGLTQQQMAELIGVTYQQAHKYEKGINRIAAGRLFTIAQALGVDVGYFFDGMESERAFKPTPQQRMLLELARNFISMPSRKHQEAICNLARALANPELANAQELDVPLDEE</sequence>
<feature type="domain" description="HTH cro/C1-type" evidence="1">
    <location>
        <begin position="28"/>
        <end position="82"/>
    </location>
</feature>
<dbReference type="PROSITE" id="PS50943">
    <property type="entry name" value="HTH_CROC1"/>
    <property type="match status" value="1"/>
</dbReference>
<dbReference type="CDD" id="cd00093">
    <property type="entry name" value="HTH_XRE"/>
    <property type="match status" value="1"/>
</dbReference>
<dbReference type="SMART" id="SM00530">
    <property type="entry name" value="HTH_XRE"/>
    <property type="match status" value="1"/>
</dbReference>
<name>A0ABU8XTU2_9PROT</name>